<dbReference type="InterPro" id="IPR001296">
    <property type="entry name" value="Glyco_trans_1"/>
</dbReference>
<sequence length="665" mass="72914">MPKSDSTLHLDSTLYLDSPLYFIVPGDPNQNTGGYRYMRKLAEALNEAGAKAEVTGLPGAFPKPDDVAVQAMDSLLAKLEAGSRVILDGLAMSAMPDVLAKHTHRLRLMALIHHPLADETGLNHSEQNWFFEREKLALATVGDVFTTSAFTAHRLADYGVRPERVRTAEPGVEPPRGYVLPIISEDLEDTQQARVPHILCVAHLSPRKAQHHLVQALAELGDLPWRCTLAGSCERDSTYANIIRQQIDELGLNARIDLVGEVGAQRLASLYQSADMFAMPSLYEGYGMVIDEAIAAGLPVISSDGGALKYTSARPGVRLYRAGDTSALQTNLKAWLGDPVALAKARALAENESSNVRRWADTASLFLEGLSYFEQRHRDTYFADEWLLAREAADHGARSVALTQRLKRWISEKKSGHSDRECPVRILDIGTGRGSNVVYLAPALPMPQEWLLVDQDEGLLREASFRAHQLKLACKTQQRRILPEDFRGLIPSNTVAVTASALIDLVSELWLAALVEEVTSKQVAILIVLSYTGNFVLSPTHEYDSRLQALVNQHQHGDKGTGAALGPDAAAMFAHKLKAKGYEVHMADSPWQLTDKDAKLAEMLMTGWITAAKQQSSGASEQLEDWLATRKQQLLAGELKITVLHQDVLGLPSSQCPDTAPNQTP</sequence>
<keyword evidence="3" id="KW-0328">Glycosyltransferase</keyword>
<evidence type="ECO:0000256" key="1">
    <source>
        <dbReference type="ARBA" id="ARBA00022679"/>
    </source>
</evidence>
<dbReference type="PANTHER" id="PTHR46401:SF2">
    <property type="entry name" value="GLYCOSYLTRANSFERASE WBBK-RELATED"/>
    <property type="match status" value="1"/>
</dbReference>
<keyword evidence="1 3" id="KW-0808">Transferase</keyword>
<dbReference type="RefSeq" id="WP_216009078.1">
    <property type="nucleotide sequence ID" value="NZ_JAHKPV010000021.1"/>
</dbReference>
<evidence type="ECO:0000259" key="2">
    <source>
        <dbReference type="Pfam" id="PF00534"/>
    </source>
</evidence>
<comment type="caution">
    <text evidence="3">The sequence shown here is derived from an EMBL/GenBank/DDBJ whole genome shotgun (WGS) entry which is preliminary data.</text>
</comment>
<feature type="domain" description="Glycosyl transferase family 1" evidence="2">
    <location>
        <begin position="196"/>
        <end position="339"/>
    </location>
</feature>
<evidence type="ECO:0000313" key="4">
    <source>
        <dbReference type="Proteomes" id="UP000753376"/>
    </source>
</evidence>
<accession>A0ABS6AC79</accession>
<dbReference type="EMBL" id="JAHKPV010000021">
    <property type="protein sequence ID" value="MBU2875275.1"/>
    <property type="molecule type" value="Genomic_DNA"/>
</dbReference>
<dbReference type="PANTHER" id="PTHR46401">
    <property type="entry name" value="GLYCOSYLTRANSFERASE WBBK-RELATED"/>
    <property type="match status" value="1"/>
</dbReference>
<reference evidence="3 4" key="1">
    <citation type="submission" date="2021-05" db="EMBL/GenBank/DDBJ databases">
        <title>Draft genomes of bacteria isolated from model marine particles.</title>
        <authorList>
            <person name="Datta M.S."/>
            <person name="Schwartzman J.A."/>
            <person name="Enke T.N."/>
            <person name="Saavedra J."/>
            <person name="Cermak N."/>
            <person name="Cordero O.X."/>
        </authorList>
    </citation>
    <scope>NUCLEOTIDE SEQUENCE [LARGE SCALE GENOMIC DNA]</scope>
    <source>
        <strain evidence="3 4">D2M19</strain>
    </source>
</reference>
<proteinExistence type="predicted"/>
<dbReference type="CDD" id="cd03801">
    <property type="entry name" value="GT4_PimA-like"/>
    <property type="match status" value="1"/>
</dbReference>
<gene>
    <name evidence="3" type="ORF">KO508_14815</name>
</gene>
<organism evidence="3 4">
    <name type="scientific">Marinobacter salexigens</name>
    <dbReference type="NCBI Taxonomy" id="1925763"/>
    <lineage>
        <taxon>Bacteria</taxon>
        <taxon>Pseudomonadati</taxon>
        <taxon>Pseudomonadota</taxon>
        <taxon>Gammaproteobacteria</taxon>
        <taxon>Pseudomonadales</taxon>
        <taxon>Marinobacteraceae</taxon>
        <taxon>Marinobacter</taxon>
    </lineage>
</organism>
<dbReference type="EC" id="2.4.-.-" evidence="3"/>
<dbReference type="GO" id="GO:0016757">
    <property type="term" value="F:glycosyltransferase activity"/>
    <property type="evidence" value="ECO:0007669"/>
    <property type="project" value="UniProtKB-KW"/>
</dbReference>
<dbReference type="Proteomes" id="UP000753376">
    <property type="component" value="Unassembled WGS sequence"/>
</dbReference>
<name>A0ABS6AC79_9GAMM</name>
<dbReference type="Pfam" id="PF00534">
    <property type="entry name" value="Glycos_transf_1"/>
    <property type="match status" value="1"/>
</dbReference>
<keyword evidence="4" id="KW-1185">Reference proteome</keyword>
<evidence type="ECO:0000313" key="3">
    <source>
        <dbReference type="EMBL" id="MBU2875275.1"/>
    </source>
</evidence>
<protein>
    <submittedName>
        <fullName evidence="3">Glycosyltransferase</fullName>
        <ecNumber evidence="3">2.4.-.-</ecNumber>
    </submittedName>
</protein>